<dbReference type="EMBL" id="UOFW01000117">
    <property type="protein sequence ID" value="VAX04985.1"/>
    <property type="molecule type" value="Genomic_DNA"/>
</dbReference>
<evidence type="ECO:0000259" key="9">
    <source>
        <dbReference type="PROSITE" id="PS50263"/>
    </source>
</evidence>
<keyword evidence="10" id="KW-0449">Lipoprotein</keyword>
<feature type="transmembrane region" description="Helical" evidence="8">
    <location>
        <begin position="40"/>
        <end position="58"/>
    </location>
</feature>
<dbReference type="InterPro" id="IPR004563">
    <property type="entry name" value="Apolipo_AcylTrfase"/>
</dbReference>
<feature type="transmembrane region" description="Helical" evidence="8">
    <location>
        <begin position="174"/>
        <end position="202"/>
    </location>
</feature>
<gene>
    <name evidence="10" type="ORF">MNBD_ALPHA03-1106</name>
</gene>
<evidence type="ECO:0000313" key="10">
    <source>
        <dbReference type="EMBL" id="VAX04985.1"/>
    </source>
</evidence>
<evidence type="ECO:0000256" key="7">
    <source>
        <dbReference type="ARBA" id="ARBA00023315"/>
    </source>
</evidence>
<sequence length="534" mass="60580">MDKGKITQILLDWLEHLSDLQRMCLVLFAGAMSGFSFAPFYLFPLLAISYPLLLLVLFKSTRFSDAFSFGWLFGFGQFFVGTIWIASAFEVDDRFPGWVGYFAVGALAAILALYAGLVTGLLWRLFRHKNLQKNCLPIILSFVVFWNLAEWLRGHLFTGFPWNLSGYTWGFSDIMLQSSAIWGIYGLGLLTIFLACVPYLLIQMSTAPAPPKKSILAVIFASIFILGGMVTYGMVQLSEPTVFHDDVKLKIIQANINQEDKWDRGKKSDNFIKYLEMSKSSPKQGITHIIWPETAVAYFLDIEPSRRYLIADMLNEDAVLMTGFPRIKRQPELQAWNSFAVFDHLGNVNHIYDKHHLVPFGEYTPDIMRNSLSFLGLGMLVEGFSYSKGGGLQTFHQEDMPSFGVLICYEIIFPGAVVDQSNRPDWLLNITNDAWYGSFNGPYQHLLQTRVRAIEEGLPIIRSAGTGVSAVIDAYGRVIKSLELNKRGVIISQLPVKREALTLYSQKSNWIFFIFMLLLYGLSILFQRQWTTRA</sequence>
<dbReference type="Pfam" id="PF20154">
    <property type="entry name" value="LNT_N"/>
    <property type="match status" value="1"/>
</dbReference>
<dbReference type="Gene3D" id="3.60.110.10">
    <property type="entry name" value="Carbon-nitrogen hydrolase"/>
    <property type="match status" value="1"/>
</dbReference>
<keyword evidence="6 8" id="KW-0472">Membrane</keyword>
<accession>A0A3B1BFK4</accession>
<dbReference type="InterPro" id="IPR036526">
    <property type="entry name" value="C-N_Hydrolase_sf"/>
</dbReference>
<keyword evidence="3 10" id="KW-0808">Transferase</keyword>
<dbReference type="Pfam" id="PF00795">
    <property type="entry name" value="CN_hydrolase"/>
    <property type="match status" value="1"/>
</dbReference>
<dbReference type="PROSITE" id="PS50263">
    <property type="entry name" value="CN_HYDROLASE"/>
    <property type="match status" value="1"/>
</dbReference>
<reference evidence="10" key="1">
    <citation type="submission" date="2018-06" db="EMBL/GenBank/DDBJ databases">
        <authorList>
            <person name="Zhirakovskaya E."/>
        </authorList>
    </citation>
    <scope>NUCLEOTIDE SEQUENCE</scope>
</reference>
<feature type="transmembrane region" description="Helical" evidence="8">
    <location>
        <begin position="70"/>
        <end position="89"/>
    </location>
</feature>
<feature type="transmembrane region" description="Helical" evidence="8">
    <location>
        <begin position="101"/>
        <end position="123"/>
    </location>
</feature>
<dbReference type="PANTHER" id="PTHR38686:SF1">
    <property type="entry name" value="APOLIPOPROTEIN N-ACYLTRANSFERASE"/>
    <property type="match status" value="1"/>
</dbReference>
<protein>
    <submittedName>
        <fullName evidence="10">Apolipoprotein N-acyltransferase / Copper homeostasis protein CutE</fullName>
    </submittedName>
</protein>
<dbReference type="AlphaFoldDB" id="A0A3B1BFK4"/>
<dbReference type="InterPro" id="IPR003010">
    <property type="entry name" value="C-N_Hydrolase"/>
</dbReference>
<evidence type="ECO:0000256" key="6">
    <source>
        <dbReference type="ARBA" id="ARBA00023136"/>
    </source>
</evidence>
<feature type="transmembrane region" description="Helical" evidence="8">
    <location>
        <begin position="510"/>
        <end position="526"/>
    </location>
</feature>
<evidence type="ECO:0000256" key="2">
    <source>
        <dbReference type="ARBA" id="ARBA00022475"/>
    </source>
</evidence>
<dbReference type="PANTHER" id="PTHR38686">
    <property type="entry name" value="APOLIPOPROTEIN N-ACYLTRANSFERASE"/>
    <property type="match status" value="1"/>
</dbReference>
<keyword evidence="4 8" id="KW-0812">Transmembrane</keyword>
<evidence type="ECO:0000256" key="4">
    <source>
        <dbReference type="ARBA" id="ARBA00022692"/>
    </source>
</evidence>
<dbReference type="HAMAP" id="MF_01148">
    <property type="entry name" value="Lnt"/>
    <property type="match status" value="1"/>
</dbReference>
<evidence type="ECO:0000256" key="8">
    <source>
        <dbReference type="SAM" id="Phobius"/>
    </source>
</evidence>
<keyword evidence="7 10" id="KW-0012">Acyltransferase</keyword>
<comment type="subcellular location">
    <subcellularLocation>
        <location evidence="1">Cell membrane</location>
        <topology evidence="1">Multi-pass membrane protein</topology>
    </subcellularLocation>
</comment>
<feature type="transmembrane region" description="Helical" evidence="8">
    <location>
        <begin position="214"/>
        <end position="235"/>
    </location>
</feature>
<keyword evidence="2" id="KW-1003">Cell membrane</keyword>
<dbReference type="GO" id="GO:0042158">
    <property type="term" value="P:lipoprotein biosynthetic process"/>
    <property type="evidence" value="ECO:0007669"/>
    <property type="project" value="InterPro"/>
</dbReference>
<name>A0A3B1BFK4_9ZZZZ</name>
<keyword evidence="5 8" id="KW-1133">Transmembrane helix</keyword>
<feature type="transmembrane region" description="Helical" evidence="8">
    <location>
        <begin position="135"/>
        <end position="154"/>
    </location>
</feature>
<feature type="domain" description="CN hydrolase" evidence="9">
    <location>
        <begin position="252"/>
        <end position="496"/>
    </location>
</feature>
<organism evidence="10">
    <name type="scientific">hydrothermal vent metagenome</name>
    <dbReference type="NCBI Taxonomy" id="652676"/>
    <lineage>
        <taxon>unclassified sequences</taxon>
        <taxon>metagenomes</taxon>
        <taxon>ecological metagenomes</taxon>
    </lineage>
</organism>
<evidence type="ECO:0000256" key="3">
    <source>
        <dbReference type="ARBA" id="ARBA00022679"/>
    </source>
</evidence>
<evidence type="ECO:0000256" key="5">
    <source>
        <dbReference type="ARBA" id="ARBA00022989"/>
    </source>
</evidence>
<dbReference type="NCBIfam" id="TIGR00546">
    <property type="entry name" value="lnt"/>
    <property type="match status" value="1"/>
</dbReference>
<evidence type="ECO:0000256" key="1">
    <source>
        <dbReference type="ARBA" id="ARBA00004651"/>
    </source>
</evidence>
<dbReference type="GO" id="GO:0016410">
    <property type="term" value="F:N-acyltransferase activity"/>
    <property type="evidence" value="ECO:0007669"/>
    <property type="project" value="InterPro"/>
</dbReference>
<dbReference type="GO" id="GO:0005886">
    <property type="term" value="C:plasma membrane"/>
    <property type="evidence" value="ECO:0007669"/>
    <property type="project" value="UniProtKB-SubCell"/>
</dbReference>
<dbReference type="InterPro" id="IPR045378">
    <property type="entry name" value="LNT_N"/>
</dbReference>
<dbReference type="CDD" id="cd07571">
    <property type="entry name" value="ALP_N-acyl_transferase"/>
    <property type="match status" value="1"/>
</dbReference>
<proteinExistence type="inferred from homology"/>
<dbReference type="SUPFAM" id="SSF56317">
    <property type="entry name" value="Carbon-nitrogen hydrolase"/>
    <property type="match status" value="1"/>
</dbReference>